<dbReference type="PANTHER" id="PTHR43793:SF2">
    <property type="entry name" value="BIFUNCTIONAL PROTEIN HLDE"/>
    <property type="match status" value="1"/>
</dbReference>
<reference evidence="9" key="1">
    <citation type="journal article" date="2019" name="Int. J. Syst. Evol. Microbiol.">
        <title>The Global Catalogue of Microorganisms (GCM) 10K type strain sequencing project: providing services to taxonomists for standard genome sequencing and annotation.</title>
        <authorList>
            <consortium name="The Broad Institute Genomics Platform"/>
            <consortium name="The Broad Institute Genome Sequencing Center for Infectious Disease"/>
            <person name="Wu L."/>
            <person name="Ma J."/>
        </authorList>
    </citation>
    <scope>NUCLEOTIDE SEQUENCE [LARGE SCALE GENOMIC DNA]</scope>
    <source>
        <strain evidence="9">CGMCC 1.15480</strain>
    </source>
</reference>
<dbReference type="InterPro" id="IPR014729">
    <property type="entry name" value="Rossmann-like_a/b/a_fold"/>
</dbReference>
<keyword evidence="9" id="KW-1185">Reference proteome</keyword>
<feature type="compositionally biased region" description="Gly residues" evidence="5">
    <location>
        <begin position="234"/>
        <end position="244"/>
    </location>
</feature>
<dbReference type="InterPro" id="IPR004821">
    <property type="entry name" value="Cyt_trans-like"/>
</dbReference>
<dbReference type="SUPFAM" id="SSF53613">
    <property type="entry name" value="Ribokinase-like"/>
    <property type="match status" value="1"/>
</dbReference>
<evidence type="ECO:0000256" key="2">
    <source>
        <dbReference type="ARBA" id="ARBA00022695"/>
    </source>
</evidence>
<evidence type="ECO:0000256" key="3">
    <source>
        <dbReference type="ARBA" id="ARBA00023268"/>
    </source>
</evidence>
<keyword evidence="1" id="KW-0808">Transferase</keyword>
<dbReference type="SUPFAM" id="SSF52374">
    <property type="entry name" value="Nucleotidylyl transferase"/>
    <property type="match status" value="1"/>
</dbReference>
<organism evidence="8 9">
    <name type="scientific">Tersicoccus solisilvae</name>
    <dbReference type="NCBI Taxonomy" id="1882339"/>
    <lineage>
        <taxon>Bacteria</taxon>
        <taxon>Bacillati</taxon>
        <taxon>Actinomycetota</taxon>
        <taxon>Actinomycetes</taxon>
        <taxon>Micrococcales</taxon>
        <taxon>Micrococcaceae</taxon>
        <taxon>Tersicoccus</taxon>
    </lineage>
</organism>
<evidence type="ECO:0000313" key="8">
    <source>
        <dbReference type="EMBL" id="GGC81830.1"/>
    </source>
</evidence>
<accession>A0ABQ1NPA6</accession>
<evidence type="ECO:0000256" key="1">
    <source>
        <dbReference type="ARBA" id="ARBA00022679"/>
    </source>
</evidence>
<evidence type="ECO:0000313" key="9">
    <source>
        <dbReference type="Proteomes" id="UP000597761"/>
    </source>
</evidence>
<feature type="domain" description="Cytidyltransferase-like" evidence="7">
    <location>
        <begin position="383"/>
        <end position="474"/>
    </location>
</feature>
<dbReference type="EMBL" id="BMJI01000001">
    <property type="protein sequence ID" value="GGC81830.1"/>
    <property type="molecule type" value="Genomic_DNA"/>
</dbReference>
<dbReference type="Proteomes" id="UP000597761">
    <property type="component" value="Unassembled WGS sequence"/>
</dbReference>
<gene>
    <name evidence="8" type="primary">hldE</name>
    <name evidence="8" type="ORF">GCM10011512_05730</name>
</gene>
<dbReference type="Gene3D" id="3.40.50.620">
    <property type="entry name" value="HUPs"/>
    <property type="match status" value="1"/>
</dbReference>
<dbReference type="NCBIfam" id="TIGR00125">
    <property type="entry name" value="cyt_tran_rel"/>
    <property type="match status" value="1"/>
</dbReference>
<feature type="domain" description="Carbohydrate kinase PfkB" evidence="6">
    <location>
        <begin position="267"/>
        <end position="340"/>
    </location>
</feature>
<keyword evidence="4" id="KW-0119">Carbohydrate metabolism</keyword>
<keyword evidence="3" id="KW-0511">Multifunctional enzyme</keyword>
<dbReference type="RefSeq" id="WP_188665958.1">
    <property type="nucleotide sequence ID" value="NZ_BMJI01000001.1"/>
</dbReference>
<dbReference type="Pfam" id="PF01467">
    <property type="entry name" value="CTP_transf_like"/>
    <property type="match status" value="1"/>
</dbReference>
<feature type="compositionally biased region" description="Low complexity" evidence="5">
    <location>
        <begin position="222"/>
        <end position="233"/>
    </location>
</feature>
<protein>
    <submittedName>
        <fullName evidence="8">Bifunctional protein HldE</fullName>
    </submittedName>
</protein>
<comment type="caution">
    <text evidence="8">The sequence shown here is derived from an EMBL/GenBank/DDBJ whole genome shotgun (WGS) entry which is preliminary data.</text>
</comment>
<keyword evidence="2" id="KW-0548">Nucleotidyltransferase</keyword>
<evidence type="ECO:0000259" key="7">
    <source>
        <dbReference type="Pfam" id="PF01467"/>
    </source>
</evidence>
<dbReference type="InterPro" id="IPR050385">
    <property type="entry name" value="Archaeal_FAD_synthase"/>
</dbReference>
<evidence type="ECO:0000256" key="5">
    <source>
        <dbReference type="SAM" id="MobiDB-lite"/>
    </source>
</evidence>
<dbReference type="InterPro" id="IPR011611">
    <property type="entry name" value="PfkB_dom"/>
</dbReference>
<name>A0ABQ1NPA6_9MICC</name>
<evidence type="ECO:0000256" key="4">
    <source>
        <dbReference type="ARBA" id="ARBA00023277"/>
    </source>
</evidence>
<proteinExistence type="predicted"/>
<feature type="region of interest" description="Disordered" evidence="5">
    <location>
        <begin position="217"/>
        <end position="251"/>
    </location>
</feature>
<dbReference type="Pfam" id="PF00294">
    <property type="entry name" value="PfkB"/>
    <property type="match status" value="1"/>
</dbReference>
<dbReference type="Gene3D" id="3.40.1190.20">
    <property type="match status" value="2"/>
</dbReference>
<dbReference type="PANTHER" id="PTHR43793">
    <property type="entry name" value="FAD SYNTHASE"/>
    <property type="match status" value="1"/>
</dbReference>
<evidence type="ECO:0000259" key="6">
    <source>
        <dbReference type="Pfam" id="PF00294"/>
    </source>
</evidence>
<dbReference type="InterPro" id="IPR029056">
    <property type="entry name" value="Ribokinase-like"/>
</dbReference>
<sequence>MSPRIVVVGDVMLDRDLVGTSTRLSPDAPVPVVDVDAVLSSPGGAGLTALLCAAGDGGSGREGTAVDVTLVAPVADDAAGRELVDALPGVTVHRLGHDGPTRTKTRIRSSGQAMLRVDEGGPGAPVDVDANALTAVLAGADVVLVSDYGGGTTRDPAVRKVLADHAAHATVVWDPHPRGGAPVPGCTLITPNAAEAEAATAGVDHAPALPTDALPTDALPTDALPAGAAPKGADGTGADTGGTGEHTCPDGDAAARARALRAGWRAHGVAVTVGADGAHLATNAGVTHIPAAPVESTDPCGAGDRFAATAALTLATGGTLDAAVEAAVESAGQWVAAGGALSFRAGLRARERAAARPADPALPAEVRNLVDRVRASGGTVVATGGCFDVLHAGHIACLDAARNLGDALVVLLNSDDSVRRLKGSTRPVVGQADRARVLAALRSVDAVVVFDQDDPRAALAALRPDVWVKGGDYLPEQLPEADVVAAGGGRVTVLPYLSGRSTSAILARAGRETRA</sequence>